<keyword evidence="3" id="KW-1185">Reference proteome</keyword>
<gene>
    <name evidence="2" type="ORF">GCM10007414_33030</name>
</gene>
<dbReference type="InterPro" id="IPR002123">
    <property type="entry name" value="Plipid/glycerol_acylTrfase"/>
</dbReference>
<proteinExistence type="predicted"/>
<dbReference type="PANTHER" id="PTHR30068:SF3">
    <property type="entry name" value="PHOSPHOLIPID_GLYCEROL ACYLTRANSFERASE DOMAIN-CONTAINING PROTEIN"/>
    <property type="match status" value="1"/>
</dbReference>
<sequence>MSQFDSIRPYQDSEVKPTLQRLINDSEFITTLIRFRYPRVSGLALALLSTLLRSVLRFKVRKVNTVYDFQLIVERYMAHMIKTTTSQLSSSGLDNLDLSTPHLFISNHRDIALDPAFVNYLLHVNGQDTVQIAIGDNLLTKPWVSDLMRLNRSFIVKRSASAKREKLANSKELSAYIQHTLKQTGDHIWIAQREGRAKDGLDQTNAALISMLALNRSKEQSFADYINQLNIVPVSISYEFDPCDVAKANELVAQNQHGEYLKQEHEDIYSISRGIVGQKGRVHVHFAKPLNAPFENAKEVAEALDKAIIGNYQLMPTNWIALGNELPEELSAKDIAQAKRYFEAKTGDISAEVRSQLLAMYANPIKARQQLTE</sequence>
<dbReference type="Pfam" id="PF01553">
    <property type="entry name" value="Acyltransferase"/>
    <property type="match status" value="1"/>
</dbReference>
<organism evidence="2 3">
    <name type="scientific">Agarivorans gilvus</name>
    <dbReference type="NCBI Taxonomy" id="680279"/>
    <lineage>
        <taxon>Bacteria</taxon>
        <taxon>Pseudomonadati</taxon>
        <taxon>Pseudomonadota</taxon>
        <taxon>Gammaproteobacteria</taxon>
        <taxon>Alteromonadales</taxon>
        <taxon>Alteromonadaceae</taxon>
        <taxon>Agarivorans</taxon>
    </lineage>
</organism>
<keyword evidence="2" id="KW-0012">Acyltransferase</keyword>
<evidence type="ECO:0000313" key="3">
    <source>
        <dbReference type="Proteomes" id="UP000651977"/>
    </source>
</evidence>
<dbReference type="GO" id="GO:0016746">
    <property type="term" value="F:acyltransferase activity"/>
    <property type="evidence" value="ECO:0007669"/>
    <property type="project" value="UniProtKB-KW"/>
</dbReference>
<feature type="domain" description="Phospholipid/glycerol acyltransferase" evidence="1">
    <location>
        <begin position="91"/>
        <end position="191"/>
    </location>
</feature>
<dbReference type="RefSeq" id="WP_055733459.1">
    <property type="nucleotide sequence ID" value="NZ_BMDY01000023.1"/>
</dbReference>
<accession>A0ABQ1I6G7</accession>
<reference evidence="3" key="1">
    <citation type="journal article" date="2019" name="Int. J. Syst. Evol. Microbiol.">
        <title>The Global Catalogue of Microorganisms (GCM) 10K type strain sequencing project: providing services to taxonomists for standard genome sequencing and annotation.</title>
        <authorList>
            <consortium name="The Broad Institute Genomics Platform"/>
            <consortium name="The Broad Institute Genome Sequencing Center for Infectious Disease"/>
            <person name="Wu L."/>
            <person name="Ma J."/>
        </authorList>
    </citation>
    <scope>NUCLEOTIDE SEQUENCE [LARGE SCALE GENOMIC DNA]</scope>
    <source>
        <strain evidence="3">CGMCC 1.10131</strain>
    </source>
</reference>
<comment type="caution">
    <text evidence="2">The sequence shown here is derived from an EMBL/GenBank/DDBJ whole genome shotgun (WGS) entry which is preliminary data.</text>
</comment>
<protein>
    <submittedName>
        <fullName evidence="2">Acyltransferase</fullName>
    </submittedName>
</protein>
<evidence type="ECO:0000259" key="1">
    <source>
        <dbReference type="Pfam" id="PF01553"/>
    </source>
</evidence>
<dbReference type="SUPFAM" id="SSF69593">
    <property type="entry name" value="Glycerol-3-phosphate (1)-acyltransferase"/>
    <property type="match status" value="1"/>
</dbReference>
<dbReference type="PANTHER" id="PTHR30068">
    <property type="entry name" value="URONATE ISOMERASE"/>
    <property type="match status" value="1"/>
</dbReference>
<keyword evidence="2" id="KW-0808">Transferase</keyword>
<name>A0ABQ1I6G7_9ALTE</name>
<evidence type="ECO:0000313" key="2">
    <source>
        <dbReference type="EMBL" id="GGB16973.1"/>
    </source>
</evidence>
<dbReference type="Proteomes" id="UP000651977">
    <property type="component" value="Unassembled WGS sequence"/>
</dbReference>
<dbReference type="EMBL" id="BMDY01000023">
    <property type="protein sequence ID" value="GGB16973.1"/>
    <property type="molecule type" value="Genomic_DNA"/>
</dbReference>